<reference evidence="1" key="1">
    <citation type="submission" date="2017-02" db="EMBL/GenBank/DDBJ databases">
        <title>Genome sequence of Serratia marcescens phage BF.</title>
        <authorList>
            <person name="Casey E."/>
            <person name="Fitzgerald B."/>
            <person name="Mahony J."/>
            <person name="Lugli G."/>
            <person name="Ventura M."/>
            <person name="van Sinderen D."/>
        </authorList>
    </citation>
    <scope>NUCLEOTIDE SEQUENCE [LARGE SCALE GENOMIC DNA]</scope>
</reference>
<organism evidence="1 2">
    <name type="scientific">Serratia phage BF</name>
    <dbReference type="NCBI Taxonomy" id="1962671"/>
    <lineage>
        <taxon>Viruses</taxon>
        <taxon>Duplodnaviria</taxon>
        <taxon>Heunggongvirae</taxon>
        <taxon>Uroviricota</taxon>
        <taxon>Caudoviricetes</taxon>
        <taxon>Eneladusvirus</taxon>
        <taxon>Eneladusvirus BF</taxon>
    </lineage>
</organism>
<name>A0A1S6UA04_9CAUD</name>
<dbReference type="EMBL" id="KY630187">
    <property type="protein sequence ID" value="AQW88566.1"/>
    <property type="molecule type" value="Genomic_DNA"/>
</dbReference>
<dbReference type="Proteomes" id="UP000221837">
    <property type="component" value="Genome"/>
</dbReference>
<dbReference type="OrthoDB" id="35211at10239"/>
<protein>
    <submittedName>
        <fullName evidence="1">Uncharacterized protein</fullName>
    </submittedName>
</protein>
<gene>
    <name evidence="1" type="ORF">BF_0041</name>
</gene>
<accession>A0A1S6UA04</accession>
<keyword evidence="2" id="KW-1185">Reference proteome</keyword>
<evidence type="ECO:0000313" key="1">
    <source>
        <dbReference type="EMBL" id="AQW88566.1"/>
    </source>
</evidence>
<proteinExistence type="predicted"/>
<sequence>MNFTTNSFNDVLVLAKTFGVAALDYAVQNNTINIAFPALVRECKRWATRQIIELQNVNDGNVEYSIDAVFKAELVLDQYDTNLNDITVVRTGFGAYTKPVRQAMQDGDINADTLEYILNDVRQRNEARKVLGL</sequence>
<evidence type="ECO:0000313" key="2">
    <source>
        <dbReference type="Proteomes" id="UP000221837"/>
    </source>
</evidence>